<accession>A0A0G9EKA3</accession>
<dbReference type="EMBL" id="PUUL01000051">
    <property type="protein sequence ID" value="RXD54115.1"/>
    <property type="molecule type" value="Genomic_DNA"/>
</dbReference>
<comment type="caution">
    <text evidence="5">The sequence shown here is derived from an EMBL/GenBank/DDBJ whole genome shotgun (WGS) entry which is preliminary data.</text>
</comment>
<evidence type="ECO:0000313" key="4">
    <source>
        <dbReference type="EMBL" id="KLC03638.1"/>
    </source>
</evidence>
<dbReference type="Proteomes" id="UP000289372">
    <property type="component" value="Unassembled WGS sequence"/>
</dbReference>
<dbReference type="Gene3D" id="1.20.1600.10">
    <property type="entry name" value="Outer membrane efflux proteins (OEP)"/>
    <property type="match status" value="1"/>
</dbReference>
<dbReference type="InterPro" id="IPR010131">
    <property type="entry name" value="MdtP/NodT-like"/>
</dbReference>
<evidence type="ECO:0000256" key="2">
    <source>
        <dbReference type="SAM" id="Coils"/>
    </source>
</evidence>
<dbReference type="PANTHER" id="PTHR30203:SF24">
    <property type="entry name" value="BLR4935 PROTEIN"/>
    <property type="match status" value="1"/>
</dbReference>
<keyword evidence="3" id="KW-0732">Signal</keyword>
<gene>
    <name evidence="6" type="ORF">DB769_09970</name>
    <name evidence="5" type="ORF">G3W61_04705</name>
    <name evidence="4" type="ORF">XP315_17070</name>
</gene>
<evidence type="ECO:0000313" key="9">
    <source>
        <dbReference type="Proteomes" id="UP000471082"/>
    </source>
</evidence>
<dbReference type="GO" id="GO:0015562">
    <property type="term" value="F:efflux transmembrane transporter activity"/>
    <property type="evidence" value="ECO:0007669"/>
    <property type="project" value="InterPro"/>
</dbReference>
<dbReference type="Proteomes" id="UP000035369">
    <property type="component" value="Unassembled WGS sequence"/>
</dbReference>
<evidence type="ECO:0000256" key="3">
    <source>
        <dbReference type="SAM" id="SignalP"/>
    </source>
</evidence>
<feature type="signal peptide" evidence="3">
    <location>
        <begin position="1"/>
        <end position="19"/>
    </location>
</feature>
<keyword evidence="2" id="KW-0175">Coiled coil</keyword>
<evidence type="ECO:0000313" key="8">
    <source>
        <dbReference type="Proteomes" id="UP000289372"/>
    </source>
</evidence>
<sequence length="423" mass="45956">MWLRLTALAVFAVVPCAKAQDLPPKPVLTLDDAIARVARQHPDLRLADGQRAVLSAEAERDALRPPLRIGAELENVFGTGPTRALDQAELTVTLAGVLERGGKLDARRTLAQARIDALAPQRALARLDVLAEVARRYLAIGMAAQRHAAALEALAQRQRTVSAARQRLQAGASPESVLLTAQALQARAELERDRAQQELLAARRQLAVLWGDRTPDFGAITGDPLQLPAIPEFEVLAQLLDATPELARLNGEQRVREARVHLARSQARPDLDWQVGVRRLEGNEATALLGSVSLALGSATRAQPEIRAAEAELALLDIERQSQALVLYATLADAHGRYRATQLEVTRMREDVLPALARADAAAERAYRAGATSYLDWAQLQAQRSDARQQQLAAALEAQTALIEIQRLTGQPFVREPAAQVTP</sequence>
<dbReference type="InterPro" id="IPR003423">
    <property type="entry name" value="OMP_efflux"/>
</dbReference>
<dbReference type="RefSeq" id="WP_008577210.1">
    <property type="nucleotide sequence ID" value="NZ_CP018475.1"/>
</dbReference>
<dbReference type="KEGG" id="xpe:BJD13_18205"/>
<reference evidence="6 8" key="2">
    <citation type="submission" date="2018-02" db="EMBL/GenBank/DDBJ databases">
        <title>Characterization of Xanthomonas diversity in transplant houses and field plants.</title>
        <authorList>
            <person name="Abrahamian P."/>
            <person name="Timilsina S."/>
            <person name="Minsavage G.V."/>
            <person name="Goss E.M."/>
            <person name="Jones J.B."/>
            <person name="Vallad G.E."/>
        </authorList>
    </citation>
    <scope>NUCLEOTIDE SEQUENCE [LARGE SCALE GENOMIC DNA]</scope>
    <source>
        <strain evidence="6 8">GEV2132</strain>
    </source>
</reference>
<organism evidence="5 9">
    <name type="scientific">Xanthomonas perforans</name>
    <dbReference type="NCBI Taxonomy" id="442694"/>
    <lineage>
        <taxon>Bacteria</taxon>
        <taxon>Pseudomonadati</taxon>
        <taxon>Pseudomonadota</taxon>
        <taxon>Gammaproteobacteria</taxon>
        <taxon>Lysobacterales</taxon>
        <taxon>Lysobacteraceae</taxon>
        <taxon>Xanthomonas</taxon>
    </lineage>
</organism>
<dbReference type="PANTHER" id="PTHR30203">
    <property type="entry name" value="OUTER MEMBRANE CATION EFFLUX PROTEIN"/>
    <property type="match status" value="1"/>
</dbReference>
<evidence type="ECO:0000313" key="7">
    <source>
        <dbReference type="Proteomes" id="UP000035369"/>
    </source>
</evidence>
<dbReference type="AlphaFoldDB" id="A0A0G9EKA3"/>
<dbReference type="EMBL" id="JAAGYU010000013">
    <property type="protein sequence ID" value="NEL75562.1"/>
    <property type="molecule type" value="Genomic_DNA"/>
</dbReference>
<reference evidence="5 9" key="3">
    <citation type="submission" date="2019-11" db="EMBL/GenBank/DDBJ databases">
        <title>Genome-resolved metagenomics to study the prevalence of co-infection and intraspecific heterogeneity among plant pathogen metapopulations.</title>
        <authorList>
            <person name="Newberry E."/>
            <person name="Bhandari R."/>
            <person name="Kemble J."/>
            <person name="Sikora E."/>
            <person name="Potnis N."/>
        </authorList>
    </citation>
    <scope>NUCLEOTIDE SEQUENCE [LARGE SCALE GENOMIC DNA]</scope>
    <source>
        <strain evidence="5">Xp_Tom_Tuscaloosa_18b</strain>
    </source>
</reference>
<proteinExistence type="inferred from homology"/>
<dbReference type="EMBL" id="JZUY01000046">
    <property type="protein sequence ID" value="KLC03638.1"/>
    <property type="molecule type" value="Genomic_DNA"/>
</dbReference>
<keyword evidence="7" id="KW-1185">Reference proteome</keyword>
<reference evidence="4 7" key="1">
    <citation type="submission" date="2015-02" db="EMBL/GenBank/DDBJ databases">
        <title>Whole genome sequencing of multiple isolates of three species of pepper and tomato-infecting xanthomonads reveals genetic diversity in field strains and pinpoints effectors responsible for host specificity.</title>
        <authorList>
            <person name="Schwartz A."/>
            <person name="Dahlbeck D."/>
            <person name="Staskawicz B."/>
            <person name="Bart R."/>
            <person name="Potnis N."/>
            <person name="Minsavage G."/>
            <person name="Timilsina S."/>
            <person name="Goss E."/>
            <person name="Jones J."/>
            <person name="Vallad G."/>
            <person name="Barak J."/>
            <person name="Miller S."/>
            <person name="Ritchie D."/>
            <person name="Martins J.Jr."/>
            <person name="Patane J.S."/>
            <person name="Setubal J.C."/>
        </authorList>
    </citation>
    <scope>NUCLEOTIDE SEQUENCE [LARGE SCALE GENOMIC DNA]</scope>
    <source>
        <strain evidence="4 7">Xp3-15</strain>
    </source>
</reference>
<evidence type="ECO:0000256" key="1">
    <source>
        <dbReference type="ARBA" id="ARBA00007613"/>
    </source>
</evidence>
<feature type="coiled-coil region" evidence="2">
    <location>
        <begin position="178"/>
        <end position="205"/>
    </location>
</feature>
<evidence type="ECO:0000313" key="6">
    <source>
        <dbReference type="EMBL" id="RXD54115.1"/>
    </source>
</evidence>
<dbReference type="Proteomes" id="UP000471082">
    <property type="component" value="Unassembled WGS sequence"/>
</dbReference>
<dbReference type="Pfam" id="PF02321">
    <property type="entry name" value="OEP"/>
    <property type="match status" value="1"/>
</dbReference>
<name>A0A0G9EKA3_XANPE</name>
<evidence type="ECO:0000313" key="5">
    <source>
        <dbReference type="EMBL" id="NEL75562.1"/>
    </source>
</evidence>
<comment type="similarity">
    <text evidence="1">Belongs to the outer membrane factor (OMF) (TC 1.B.17) family.</text>
</comment>
<protein>
    <submittedName>
        <fullName evidence="4">Cation transporter</fullName>
    </submittedName>
    <submittedName>
        <fullName evidence="5">TolC family protein</fullName>
    </submittedName>
</protein>
<feature type="chain" id="PRO_5044542984" evidence="3">
    <location>
        <begin position="20"/>
        <end position="423"/>
    </location>
</feature>
<dbReference type="GeneID" id="61776674"/>
<dbReference type="SUPFAM" id="SSF56954">
    <property type="entry name" value="Outer membrane efflux proteins (OEP)"/>
    <property type="match status" value="1"/>
</dbReference>